<dbReference type="KEGG" id="blq:L21SP5_03659"/>
<keyword evidence="1" id="KW-1133">Transmembrane helix</keyword>
<evidence type="ECO:0000313" key="3">
    <source>
        <dbReference type="Proteomes" id="UP000064893"/>
    </source>
</evidence>
<evidence type="ECO:0000313" key="2">
    <source>
        <dbReference type="EMBL" id="ALO17259.1"/>
    </source>
</evidence>
<dbReference type="Proteomes" id="UP000064893">
    <property type="component" value="Chromosome"/>
</dbReference>
<organism evidence="2 3">
    <name type="scientific">Salinivirga cyanobacteriivorans</name>
    <dbReference type="NCBI Taxonomy" id="1307839"/>
    <lineage>
        <taxon>Bacteria</taxon>
        <taxon>Pseudomonadati</taxon>
        <taxon>Bacteroidota</taxon>
        <taxon>Bacteroidia</taxon>
        <taxon>Bacteroidales</taxon>
        <taxon>Salinivirgaceae</taxon>
        <taxon>Salinivirga</taxon>
    </lineage>
</organism>
<keyword evidence="1" id="KW-0812">Transmembrane</keyword>
<name>A0A0S2I4Y0_9BACT</name>
<sequence>MKSKISDLLIQIISVTIGVFLGFLISNWADTNKKNKQTKLLRNNVIAEIKNNKKRIENVIVYHKMLRDSARHYWTEDLNKPPNFFDGIKSPTLTNGAFETGIQTGLVNGFSFDEIQNVNNTYTVQTSYNELKSLMLSSFMNLSFDESSKGLKTFYRILAFSMTDVVYLDEALLEDYNKLLEQLKAE</sequence>
<protein>
    <submittedName>
        <fullName evidence="2">Uncharacterized protein</fullName>
    </submittedName>
</protein>
<dbReference type="EMBL" id="CP013118">
    <property type="protein sequence ID" value="ALO17259.1"/>
    <property type="molecule type" value="Genomic_DNA"/>
</dbReference>
<dbReference type="OrthoDB" id="1444181at2"/>
<keyword evidence="1" id="KW-0472">Membrane</keyword>
<proteinExistence type="predicted"/>
<dbReference type="RefSeq" id="WP_057954555.1">
    <property type="nucleotide sequence ID" value="NZ_CP013118.1"/>
</dbReference>
<keyword evidence="3" id="KW-1185">Reference proteome</keyword>
<evidence type="ECO:0000256" key="1">
    <source>
        <dbReference type="SAM" id="Phobius"/>
    </source>
</evidence>
<accession>A0A0S2I4Y0</accession>
<feature type="transmembrane region" description="Helical" evidence="1">
    <location>
        <begin position="7"/>
        <end position="29"/>
    </location>
</feature>
<dbReference type="AlphaFoldDB" id="A0A0S2I4Y0"/>
<reference evidence="2 3" key="1">
    <citation type="submission" date="2015-11" db="EMBL/GenBank/DDBJ databases">
        <title>Description and complete genome sequence of a novel strain predominating in hypersaline microbial mats and representing a new family of the Bacteriodetes phylum.</title>
        <authorList>
            <person name="Spring S."/>
            <person name="Bunk B."/>
            <person name="Sproer C."/>
            <person name="Klenk H.-P."/>
        </authorList>
    </citation>
    <scope>NUCLEOTIDE SEQUENCE [LARGE SCALE GENOMIC DNA]</scope>
    <source>
        <strain evidence="2 3">L21-Spi-D4</strain>
    </source>
</reference>
<gene>
    <name evidence="2" type="ORF">L21SP5_03659</name>
</gene>